<evidence type="ECO:0000256" key="1">
    <source>
        <dbReference type="SAM" id="Phobius"/>
    </source>
</evidence>
<dbReference type="AlphaFoldDB" id="A0AAD7JXD1"/>
<dbReference type="EMBL" id="JARKIB010000012">
    <property type="protein sequence ID" value="KAJ7773891.1"/>
    <property type="molecule type" value="Genomic_DNA"/>
</dbReference>
<proteinExistence type="predicted"/>
<keyword evidence="1" id="KW-1133">Transmembrane helix</keyword>
<feature type="transmembrane region" description="Helical" evidence="1">
    <location>
        <begin position="113"/>
        <end position="138"/>
    </location>
</feature>
<keyword evidence="3" id="KW-1185">Reference proteome</keyword>
<sequence>MAKAFRTTLPGLKLLLRDVLVSVVQQLKHLLAASSVWAIASLAPPPPAPGAAIRSKRTQRRNERRDYVRRRVRAVRRCILAETVLLLLIRVRWYGAGELEDKVAVGGATRTALVVLEIVVHGGAWGGFGHVGACMGLIEMMMVGTRLGSTHKGFVLFG</sequence>
<accession>A0AAD7JXD1</accession>
<organism evidence="2 3">
    <name type="scientific">Mycena metata</name>
    <dbReference type="NCBI Taxonomy" id="1033252"/>
    <lineage>
        <taxon>Eukaryota</taxon>
        <taxon>Fungi</taxon>
        <taxon>Dikarya</taxon>
        <taxon>Basidiomycota</taxon>
        <taxon>Agaricomycotina</taxon>
        <taxon>Agaricomycetes</taxon>
        <taxon>Agaricomycetidae</taxon>
        <taxon>Agaricales</taxon>
        <taxon>Marasmiineae</taxon>
        <taxon>Mycenaceae</taxon>
        <taxon>Mycena</taxon>
    </lineage>
</organism>
<feature type="transmembrane region" description="Helical" evidence="1">
    <location>
        <begin position="74"/>
        <end position="93"/>
    </location>
</feature>
<name>A0AAD7JXD1_9AGAR</name>
<keyword evidence="1" id="KW-0472">Membrane</keyword>
<reference evidence="2" key="1">
    <citation type="submission" date="2023-03" db="EMBL/GenBank/DDBJ databases">
        <title>Massive genome expansion in bonnet fungi (Mycena s.s.) driven by repeated elements and novel gene families across ecological guilds.</title>
        <authorList>
            <consortium name="Lawrence Berkeley National Laboratory"/>
            <person name="Harder C.B."/>
            <person name="Miyauchi S."/>
            <person name="Viragh M."/>
            <person name="Kuo A."/>
            <person name="Thoen E."/>
            <person name="Andreopoulos B."/>
            <person name="Lu D."/>
            <person name="Skrede I."/>
            <person name="Drula E."/>
            <person name="Henrissat B."/>
            <person name="Morin E."/>
            <person name="Kohler A."/>
            <person name="Barry K."/>
            <person name="LaButti K."/>
            <person name="Morin E."/>
            <person name="Salamov A."/>
            <person name="Lipzen A."/>
            <person name="Mereny Z."/>
            <person name="Hegedus B."/>
            <person name="Baldrian P."/>
            <person name="Stursova M."/>
            <person name="Weitz H."/>
            <person name="Taylor A."/>
            <person name="Grigoriev I.V."/>
            <person name="Nagy L.G."/>
            <person name="Martin F."/>
            <person name="Kauserud H."/>
        </authorList>
    </citation>
    <scope>NUCLEOTIDE SEQUENCE</scope>
    <source>
        <strain evidence="2">CBHHK182m</strain>
    </source>
</reference>
<comment type="caution">
    <text evidence="2">The sequence shown here is derived from an EMBL/GenBank/DDBJ whole genome shotgun (WGS) entry which is preliminary data.</text>
</comment>
<gene>
    <name evidence="2" type="ORF">B0H16DRAFT_1450704</name>
</gene>
<evidence type="ECO:0000313" key="2">
    <source>
        <dbReference type="EMBL" id="KAJ7773891.1"/>
    </source>
</evidence>
<keyword evidence="1" id="KW-0812">Transmembrane</keyword>
<protein>
    <submittedName>
        <fullName evidence="2">Uncharacterized protein</fullName>
    </submittedName>
</protein>
<dbReference type="Proteomes" id="UP001215598">
    <property type="component" value="Unassembled WGS sequence"/>
</dbReference>
<evidence type="ECO:0000313" key="3">
    <source>
        <dbReference type="Proteomes" id="UP001215598"/>
    </source>
</evidence>